<dbReference type="EMBL" id="JAULSW010000001">
    <property type="protein sequence ID" value="KAK3393345.1"/>
    <property type="molecule type" value="Genomic_DNA"/>
</dbReference>
<feature type="chain" id="PRO_5041910790" evidence="2">
    <location>
        <begin position="26"/>
        <end position="1072"/>
    </location>
</feature>
<name>A0AAE0P5H1_9PEZI</name>
<accession>A0AAE0P5H1</accession>
<evidence type="ECO:0000313" key="4">
    <source>
        <dbReference type="EMBL" id="KAK3393345.1"/>
    </source>
</evidence>
<feature type="signal peptide" evidence="2">
    <location>
        <begin position="1"/>
        <end position="25"/>
    </location>
</feature>
<keyword evidence="5" id="KW-1185">Reference proteome</keyword>
<reference evidence="4" key="1">
    <citation type="journal article" date="2023" name="Mol. Phylogenet. Evol.">
        <title>Genome-scale phylogeny and comparative genomics of the fungal order Sordariales.</title>
        <authorList>
            <person name="Hensen N."/>
            <person name="Bonometti L."/>
            <person name="Westerberg I."/>
            <person name="Brannstrom I.O."/>
            <person name="Guillou S."/>
            <person name="Cros-Aarteil S."/>
            <person name="Calhoun S."/>
            <person name="Haridas S."/>
            <person name="Kuo A."/>
            <person name="Mondo S."/>
            <person name="Pangilinan J."/>
            <person name="Riley R."/>
            <person name="LaButti K."/>
            <person name="Andreopoulos B."/>
            <person name="Lipzen A."/>
            <person name="Chen C."/>
            <person name="Yan M."/>
            <person name="Daum C."/>
            <person name="Ng V."/>
            <person name="Clum A."/>
            <person name="Steindorff A."/>
            <person name="Ohm R.A."/>
            <person name="Martin F."/>
            <person name="Silar P."/>
            <person name="Natvig D.O."/>
            <person name="Lalanne C."/>
            <person name="Gautier V."/>
            <person name="Ament-Velasquez S.L."/>
            <person name="Kruys A."/>
            <person name="Hutchinson M.I."/>
            <person name="Powell A.J."/>
            <person name="Barry K."/>
            <person name="Miller A.N."/>
            <person name="Grigoriev I.V."/>
            <person name="Debuchy R."/>
            <person name="Gladieux P."/>
            <person name="Hiltunen Thoren M."/>
            <person name="Johannesson H."/>
        </authorList>
    </citation>
    <scope>NUCLEOTIDE SEQUENCE</scope>
    <source>
        <strain evidence="4">CBS 232.78</strain>
    </source>
</reference>
<feature type="domain" description="Heterokaryon incompatibility" evidence="3">
    <location>
        <begin position="452"/>
        <end position="617"/>
    </location>
</feature>
<evidence type="ECO:0000313" key="5">
    <source>
        <dbReference type="Proteomes" id="UP001285441"/>
    </source>
</evidence>
<reference evidence="4" key="2">
    <citation type="submission" date="2023-06" db="EMBL/GenBank/DDBJ databases">
        <authorList>
            <consortium name="Lawrence Berkeley National Laboratory"/>
            <person name="Haridas S."/>
            <person name="Hensen N."/>
            <person name="Bonometti L."/>
            <person name="Westerberg I."/>
            <person name="Brannstrom I.O."/>
            <person name="Guillou S."/>
            <person name="Cros-Aarteil S."/>
            <person name="Calhoun S."/>
            <person name="Kuo A."/>
            <person name="Mondo S."/>
            <person name="Pangilinan J."/>
            <person name="Riley R."/>
            <person name="LaButti K."/>
            <person name="Andreopoulos B."/>
            <person name="Lipzen A."/>
            <person name="Chen C."/>
            <person name="Yanf M."/>
            <person name="Daum C."/>
            <person name="Ng V."/>
            <person name="Clum A."/>
            <person name="Steindorff A."/>
            <person name="Ohm R."/>
            <person name="Martin F."/>
            <person name="Silar P."/>
            <person name="Natvig D."/>
            <person name="Lalanne C."/>
            <person name="Gautier V."/>
            <person name="Ament-velasquez S.L."/>
            <person name="Kruys A."/>
            <person name="Hutchinson M.I."/>
            <person name="Powell A.J."/>
            <person name="Barry K."/>
            <person name="Miller A.N."/>
            <person name="Grigoriev I.V."/>
            <person name="Debuchy R."/>
            <person name="Gladieux P."/>
            <person name="Thoren M.H."/>
            <person name="Johannesson H."/>
        </authorList>
    </citation>
    <scope>NUCLEOTIDE SEQUENCE</scope>
    <source>
        <strain evidence="4">CBS 232.78</strain>
    </source>
</reference>
<feature type="region of interest" description="Disordered" evidence="1">
    <location>
        <begin position="335"/>
        <end position="359"/>
    </location>
</feature>
<dbReference type="AlphaFoldDB" id="A0AAE0P5H1"/>
<dbReference type="PANTHER" id="PTHR24148">
    <property type="entry name" value="ANKYRIN REPEAT DOMAIN-CONTAINING PROTEIN 39 HOMOLOG-RELATED"/>
    <property type="match status" value="1"/>
</dbReference>
<gene>
    <name evidence="4" type="ORF">B0H63DRAFT_15865</name>
</gene>
<comment type="caution">
    <text evidence="4">The sequence shown here is derived from an EMBL/GenBank/DDBJ whole genome shotgun (WGS) entry which is preliminary data.</text>
</comment>
<evidence type="ECO:0000256" key="1">
    <source>
        <dbReference type="SAM" id="MobiDB-lite"/>
    </source>
</evidence>
<dbReference type="PANTHER" id="PTHR24148:SF64">
    <property type="entry name" value="HETEROKARYON INCOMPATIBILITY DOMAIN-CONTAINING PROTEIN"/>
    <property type="match status" value="1"/>
</dbReference>
<protein>
    <submittedName>
        <fullName evidence="4">Heterokaryon incompatibility protein-domain-containing protein</fullName>
    </submittedName>
</protein>
<dbReference type="InterPro" id="IPR010730">
    <property type="entry name" value="HET"/>
</dbReference>
<feature type="compositionally biased region" description="Pro residues" evidence="1">
    <location>
        <begin position="285"/>
        <end position="295"/>
    </location>
</feature>
<evidence type="ECO:0000259" key="3">
    <source>
        <dbReference type="Pfam" id="PF06985"/>
    </source>
</evidence>
<organism evidence="4 5">
    <name type="scientific">Podospora didyma</name>
    <dbReference type="NCBI Taxonomy" id="330526"/>
    <lineage>
        <taxon>Eukaryota</taxon>
        <taxon>Fungi</taxon>
        <taxon>Dikarya</taxon>
        <taxon>Ascomycota</taxon>
        <taxon>Pezizomycotina</taxon>
        <taxon>Sordariomycetes</taxon>
        <taxon>Sordariomycetidae</taxon>
        <taxon>Sordariales</taxon>
        <taxon>Podosporaceae</taxon>
        <taxon>Podospora</taxon>
    </lineage>
</organism>
<sequence>MHLTPVSSFTAICLLFLVSFGVVNSKPVPVPVLDDQPYSTNDATLVKLSLLGKRLDCASNPIYCTAYANYCPAGTTCCAPTRCCNAGYACYTDGYCYPDVVYTYCAYTTMYSTSSVASASYRTVYETSEYTRTSWSTEYETVRADVASTTVWVTVSVAVKRRSEAAETGYLKDGVNYGAVMPTTPPRYEMVGGSPDLMVRREVMNEDGLNKRYAFVTVTAVYTSTIYAYYYTTLYYTSTINSGTTDILLTYTSTIYAGASTTNTVTSTTTVRFGQGSLNDDSSPSPRPIPKPAPTPERGLSIGAKAGIAVGSVGGFVLVALAVFKCWKCCCGGGSGSTQDDLPPTWNDGQKNSGVSESGNTSNGFHCGGIVDDSSGTKSENATFQQETIETKGPVVIETPFTPSPPYDALQLGANEIRILVIHAGRFADPIYCTLKRIYVGDDPQRRDLGDFEALSYVWAQKRDLAYKPLSKFVLDGKIHVRSEFGPPTVVPVTTNLEMAIRHLRKEGAARAIWSDQVCIEQENEDELAAQMPLMRTIYSTASRVVAWLGENDYGVDSLIYRTQNVTNIFPLDPEHIEFTKELARGMFKNMRSEEDVYTITRIASMEIWTRRWILQEVSLGRDVIIQVGKISFPWQDLVGLMEMVDKERFHPTDDFYVALVGNKIDDEERFRNTIRRGIRPMQLLRTMWHIRERERLRFVLLDLVQMLRGWNCGVPSDRVYALLGLIDDLSLATNKRALTHDIVLQSAKNMDASLAQEIHHAYNGIVKDPKVDRVKEYCTIIEAYGRLVESFANTYGLLDGLNSNNGELFSSLPHTPSWLPNFHGPKRMFSLIEGVPNNPASWLVVTRPIFSAAGPTRSRPRLRRLSAQGNPLAKFLGVYGRLFDSVSEVTEDAFVAGTYQSVSTATWYLQNWASVASITIDSWGPLSNYESGFDEAIRFISVGGLTTRRDDKAPNRATPEELYRDDSLLSPGQPGIFRRMSQVFPGPVFRAQCGRRPFLTNMGFLGIGPAGMVPGDWICILDGGQTPYAIRPGGAGQWKFIGECYIHGIMNGETLQWPPEARKQEQEFVFA</sequence>
<dbReference type="Pfam" id="PF06985">
    <property type="entry name" value="HET"/>
    <property type="match status" value="1"/>
</dbReference>
<keyword evidence="2" id="KW-0732">Signal</keyword>
<dbReference type="Pfam" id="PF26639">
    <property type="entry name" value="Het-6_barrel"/>
    <property type="match status" value="1"/>
</dbReference>
<proteinExistence type="predicted"/>
<dbReference type="Proteomes" id="UP001285441">
    <property type="component" value="Unassembled WGS sequence"/>
</dbReference>
<feature type="region of interest" description="Disordered" evidence="1">
    <location>
        <begin position="272"/>
        <end position="298"/>
    </location>
</feature>
<dbReference type="InterPro" id="IPR052895">
    <property type="entry name" value="HetReg/Transcr_Mod"/>
</dbReference>
<evidence type="ECO:0000256" key="2">
    <source>
        <dbReference type="SAM" id="SignalP"/>
    </source>
</evidence>
<feature type="compositionally biased region" description="Polar residues" evidence="1">
    <location>
        <begin position="347"/>
        <end position="359"/>
    </location>
</feature>